<evidence type="ECO:0000313" key="2">
    <source>
        <dbReference type="Proteomes" id="UP000011528"/>
    </source>
</evidence>
<dbReference type="Proteomes" id="UP000011528">
    <property type="component" value="Unassembled WGS sequence"/>
</dbReference>
<accession>M0PDM8</accession>
<evidence type="ECO:0000313" key="1">
    <source>
        <dbReference type="EMBL" id="EMA67968.1"/>
    </source>
</evidence>
<proteinExistence type="predicted"/>
<name>M0PDM8_9EURY</name>
<organism evidence="1 2">
    <name type="scientific">Halorubrum distributum JCM 13916</name>
    <dbReference type="NCBI Taxonomy" id="1230455"/>
    <lineage>
        <taxon>Archaea</taxon>
        <taxon>Methanobacteriati</taxon>
        <taxon>Methanobacteriota</taxon>
        <taxon>Stenosarchaea group</taxon>
        <taxon>Halobacteria</taxon>
        <taxon>Halobacteriales</taxon>
        <taxon>Haloferacaceae</taxon>
        <taxon>Halorubrum</taxon>
        <taxon>Halorubrum distributum group</taxon>
    </lineage>
</organism>
<reference evidence="1 2" key="1">
    <citation type="journal article" date="2014" name="PLoS Genet.">
        <title>Phylogenetically driven sequencing of extremely halophilic archaea reveals strategies for static and dynamic osmo-response.</title>
        <authorList>
            <person name="Becker E.A."/>
            <person name="Seitzer P.M."/>
            <person name="Tritt A."/>
            <person name="Larsen D."/>
            <person name="Krusor M."/>
            <person name="Yao A.I."/>
            <person name="Wu D."/>
            <person name="Madern D."/>
            <person name="Eisen J.A."/>
            <person name="Darling A.E."/>
            <person name="Facciotti M.T."/>
        </authorList>
    </citation>
    <scope>NUCLEOTIDE SEQUENCE [LARGE SCALE GENOMIC DNA]</scope>
    <source>
        <strain evidence="1 2">JCM 13916</strain>
    </source>
</reference>
<protein>
    <submittedName>
        <fullName evidence="1">Uncharacterized protein</fullName>
    </submittedName>
</protein>
<gene>
    <name evidence="1" type="ORF">C462_14890</name>
</gene>
<dbReference type="EMBL" id="AOJJ01000087">
    <property type="protein sequence ID" value="EMA67968.1"/>
    <property type="molecule type" value="Genomic_DNA"/>
</dbReference>
<dbReference type="AlphaFoldDB" id="M0PDM8"/>
<comment type="caution">
    <text evidence="1">The sequence shown here is derived from an EMBL/GenBank/DDBJ whole genome shotgun (WGS) entry which is preliminary data.</text>
</comment>
<sequence length="85" mass="9476">MFVFFERVTGVQHVFVGERDCGDVCDAEVDPCDAVACCVGRFELDVTDEVEFPLVTVPDGTNVLYAVDFREINIWSGLVLTKQEV</sequence>